<organism evidence="2">
    <name type="scientific">Klebsiella pneumoniae</name>
    <dbReference type="NCBI Taxonomy" id="573"/>
    <lineage>
        <taxon>Bacteria</taxon>
        <taxon>Pseudomonadati</taxon>
        <taxon>Pseudomonadota</taxon>
        <taxon>Gammaproteobacteria</taxon>
        <taxon>Enterobacterales</taxon>
        <taxon>Enterobacteriaceae</taxon>
        <taxon>Klebsiella/Raoultella group</taxon>
        <taxon>Klebsiella</taxon>
        <taxon>Klebsiella pneumoniae complex</taxon>
    </lineage>
</organism>
<protein>
    <submittedName>
        <fullName evidence="2">Membrane protein</fullName>
    </submittedName>
</protein>
<evidence type="ECO:0000313" key="2">
    <source>
        <dbReference type="EMBL" id="VGL45375.1"/>
    </source>
</evidence>
<gene>
    <name evidence="3" type="ORF">SAMEA4873561_01484</name>
    <name evidence="2" type="ORF">SAMEA4873648_00564</name>
</gene>
<proteinExistence type="predicted"/>
<dbReference type="AlphaFoldDB" id="A0A486N2T6"/>
<dbReference type="EMBL" id="CAAHCS010000001">
    <property type="protein sequence ID" value="VGL45375.1"/>
    <property type="molecule type" value="Genomic_DNA"/>
</dbReference>
<dbReference type="InterPro" id="IPR051411">
    <property type="entry name" value="Polyketide_trans_af380"/>
</dbReference>
<dbReference type="SUPFAM" id="SSF53474">
    <property type="entry name" value="alpha/beta-Hydrolases"/>
    <property type="match status" value="1"/>
</dbReference>
<dbReference type="Pfam" id="PF07521">
    <property type="entry name" value="RMMBL"/>
    <property type="match status" value="1"/>
</dbReference>
<dbReference type="InterPro" id="IPR011108">
    <property type="entry name" value="RMMBL"/>
</dbReference>
<dbReference type="Gene3D" id="3.40.50.1820">
    <property type="entry name" value="alpha/beta hydrolase"/>
    <property type="match status" value="1"/>
</dbReference>
<sequence>MTKRGYHPRAVNSGNSWSVTTPMAFMNFPLMTYIKEISPRPILFIHGEKAHSLYFSKTAYEAANQPKELLIVKNATHVDLYDRMDKIPFDNITAFFNKNLNK</sequence>
<name>A0A486N2T6_KLEPN</name>
<dbReference type="PANTHER" id="PTHR47751:SF1">
    <property type="entry name" value="SUPERFAMILY HYDROLASE, PUTATIVE (AFU_ORTHOLOGUE AFUA_2G16580)-RELATED"/>
    <property type="match status" value="1"/>
</dbReference>
<dbReference type="EMBL" id="CAAHDG010000004">
    <property type="protein sequence ID" value="VGM36667.1"/>
    <property type="molecule type" value="Genomic_DNA"/>
</dbReference>
<dbReference type="InterPro" id="IPR029058">
    <property type="entry name" value="AB_hydrolase_fold"/>
</dbReference>
<evidence type="ECO:0000259" key="1">
    <source>
        <dbReference type="Pfam" id="PF07521"/>
    </source>
</evidence>
<reference evidence="2" key="1">
    <citation type="submission" date="2019-03" db="EMBL/GenBank/DDBJ databases">
        <authorList>
            <consortium name="Pathogen Informatics"/>
        </authorList>
    </citation>
    <scope>NUCLEOTIDE SEQUENCE</scope>
    <source>
        <strain evidence="3">5012STDY7626360</strain>
        <strain evidence="2">5012STDY7626446</strain>
    </source>
</reference>
<accession>A0A486N2T6</accession>
<evidence type="ECO:0000313" key="3">
    <source>
        <dbReference type="EMBL" id="VGM36667.1"/>
    </source>
</evidence>
<feature type="domain" description="Zn-dependent metallo-hydrolase RNA specificity" evidence="1">
    <location>
        <begin position="30"/>
        <end position="63"/>
    </location>
</feature>
<dbReference type="PANTHER" id="PTHR47751">
    <property type="entry name" value="SUPERFAMILY HYDROLASE, PUTATIVE (AFU_ORTHOLOGUE AFUA_2G16580)-RELATED"/>
    <property type="match status" value="1"/>
</dbReference>